<keyword evidence="5 10" id="KW-0378">Hydrolase</keyword>
<dbReference type="GO" id="GO:0046872">
    <property type="term" value="F:metal ion binding"/>
    <property type="evidence" value="ECO:0007669"/>
    <property type="project" value="UniProtKB-KW"/>
</dbReference>
<dbReference type="KEGG" id="hpel:HZS54_25105"/>
<gene>
    <name evidence="14" type="ORF">HZS54_25105</name>
</gene>
<keyword evidence="3 12" id="KW-0812">Transmembrane</keyword>
<evidence type="ECO:0000256" key="3">
    <source>
        <dbReference type="ARBA" id="ARBA00022692"/>
    </source>
</evidence>
<feature type="transmembrane region" description="Helical" evidence="12">
    <location>
        <begin position="168"/>
        <end position="191"/>
    </location>
</feature>
<dbReference type="RefSeq" id="WP_179919797.1">
    <property type="nucleotide sequence ID" value="NZ_CP058909.1"/>
</dbReference>
<feature type="transmembrane region" description="Helical" evidence="12">
    <location>
        <begin position="40"/>
        <end position="62"/>
    </location>
</feature>
<evidence type="ECO:0000256" key="8">
    <source>
        <dbReference type="ARBA" id="ARBA00023049"/>
    </source>
</evidence>
<accession>A0A7D5PH24</accession>
<name>A0A7D5PH24_9EURY</name>
<comment type="similarity">
    <text evidence="10">Belongs to the peptidase M48 family.</text>
</comment>
<evidence type="ECO:0000256" key="5">
    <source>
        <dbReference type="ARBA" id="ARBA00022801"/>
    </source>
</evidence>
<dbReference type="GO" id="GO:0004222">
    <property type="term" value="F:metalloendopeptidase activity"/>
    <property type="evidence" value="ECO:0007669"/>
    <property type="project" value="InterPro"/>
</dbReference>
<evidence type="ECO:0000256" key="4">
    <source>
        <dbReference type="ARBA" id="ARBA00022723"/>
    </source>
</evidence>
<evidence type="ECO:0000259" key="13">
    <source>
        <dbReference type="Pfam" id="PF01435"/>
    </source>
</evidence>
<dbReference type="AlphaFoldDB" id="A0A7D5PH24"/>
<keyword evidence="4" id="KW-0479">Metal-binding</keyword>
<dbReference type="InterPro" id="IPR050083">
    <property type="entry name" value="HtpX_protease"/>
</dbReference>
<evidence type="ECO:0000256" key="2">
    <source>
        <dbReference type="ARBA" id="ARBA00022670"/>
    </source>
</evidence>
<comment type="cofactor">
    <cofactor evidence="10">
        <name>Zn(2+)</name>
        <dbReference type="ChEBI" id="CHEBI:29105"/>
    </cofactor>
    <text evidence="10">Binds 1 zinc ion per subunit.</text>
</comment>
<keyword evidence="8 10" id="KW-0482">Metalloprotease</keyword>
<evidence type="ECO:0000256" key="10">
    <source>
        <dbReference type="RuleBase" id="RU003983"/>
    </source>
</evidence>
<sequence length="317" mass="34603">MRWVLRGLMAVVGVLTLAVYLAGAYLVYELARAVWAVRPPLSTLAVYLAVLTVVLAFVSYRVGTAQILRSLRVWELPEARAPTLYRRLAGFSDAMGIERPDVLVAEMARPNALALGGGFGPGHVVVDRQLFSILTVDELSAILAHELAHIERKDSLVQTFGYSVLQTLSGVAIVVLAPVLVVATGLARGVAWIRGRPEAWTRTIPGKLQRAVVGSVSLVFFALTLALLAHSRRREFAADDRAAAVTGDPLALARALRKIERASDGPWSLLSPLYVNGEEEGPLTRLLSTHPATDERVERLREQAERDRRIRVEGGRP</sequence>
<evidence type="ECO:0000256" key="11">
    <source>
        <dbReference type="SAM" id="MobiDB-lite"/>
    </source>
</evidence>
<proteinExistence type="inferred from homology"/>
<evidence type="ECO:0000256" key="9">
    <source>
        <dbReference type="ARBA" id="ARBA00023136"/>
    </source>
</evidence>
<dbReference type="Gene3D" id="3.30.2010.10">
    <property type="entry name" value="Metalloproteases ('zincins'), catalytic domain"/>
    <property type="match status" value="1"/>
</dbReference>
<keyword evidence="2 10" id="KW-0645">Protease</keyword>
<dbReference type="GeneID" id="56085944"/>
<evidence type="ECO:0000256" key="7">
    <source>
        <dbReference type="ARBA" id="ARBA00022989"/>
    </source>
</evidence>
<dbReference type="Pfam" id="PF01435">
    <property type="entry name" value="Peptidase_M48"/>
    <property type="match status" value="1"/>
</dbReference>
<dbReference type="PANTHER" id="PTHR43221">
    <property type="entry name" value="PROTEASE HTPX"/>
    <property type="match status" value="1"/>
</dbReference>
<feature type="transmembrane region" description="Helical" evidence="12">
    <location>
        <begin position="211"/>
        <end position="229"/>
    </location>
</feature>
<dbReference type="EMBL" id="CP058909">
    <property type="protein sequence ID" value="QLH84719.1"/>
    <property type="molecule type" value="Genomic_DNA"/>
</dbReference>
<dbReference type="InterPro" id="IPR001915">
    <property type="entry name" value="Peptidase_M48"/>
</dbReference>
<dbReference type="Proteomes" id="UP000509346">
    <property type="component" value="Chromosome"/>
</dbReference>
<keyword evidence="7 12" id="KW-1133">Transmembrane helix</keyword>
<dbReference type="OrthoDB" id="186977at2157"/>
<keyword evidence="9 12" id="KW-0472">Membrane</keyword>
<feature type="region of interest" description="Disordered" evidence="11">
    <location>
        <begin position="294"/>
        <end position="317"/>
    </location>
</feature>
<feature type="domain" description="Peptidase M48" evidence="13">
    <location>
        <begin position="80"/>
        <end position="303"/>
    </location>
</feature>
<evidence type="ECO:0000313" key="15">
    <source>
        <dbReference type="Proteomes" id="UP000509346"/>
    </source>
</evidence>
<dbReference type="GO" id="GO:0006508">
    <property type="term" value="P:proteolysis"/>
    <property type="evidence" value="ECO:0007669"/>
    <property type="project" value="UniProtKB-KW"/>
</dbReference>
<keyword evidence="15" id="KW-1185">Reference proteome</keyword>
<evidence type="ECO:0000313" key="14">
    <source>
        <dbReference type="EMBL" id="QLH84719.1"/>
    </source>
</evidence>
<keyword evidence="6 10" id="KW-0862">Zinc</keyword>
<organism evidence="14 15">
    <name type="scientific">Halosimplex pelagicum</name>
    <dbReference type="NCBI Taxonomy" id="869886"/>
    <lineage>
        <taxon>Archaea</taxon>
        <taxon>Methanobacteriati</taxon>
        <taxon>Methanobacteriota</taxon>
        <taxon>Stenosarchaea group</taxon>
        <taxon>Halobacteria</taxon>
        <taxon>Halobacteriales</taxon>
        <taxon>Haloarculaceae</taxon>
        <taxon>Halosimplex</taxon>
    </lineage>
</organism>
<feature type="transmembrane region" description="Helical" evidence="12">
    <location>
        <begin position="7"/>
        <end position="28"/>
    </location>
</feature>
<evidence type="ECO:0000256" key="1">
    <source>
        <dbReference type="ARBA" id="ARBA00022475"/>
    </source>
</evidence>
<protein>
    <submittedName>
        <fullName evidence="14">M48 family metalloprotease</fullName>
    </submittedName>
</protein>
<evidence type="ECO:0000256" key="12">
    <source>
        <dbReference type="SAM" id="Phobius"/>
    </source>
</evidence>
<reference evidence="14 15" key="1">
    <citation type="submission" date="2020-07" db="EMBL/GenBank/DDBJ databases">
        <title>Halosimplex litoreum sp. nov. and Halosimplex rubrum sp. nov., isolated from different salt environments.</title>
        <authorList>
            <person name="Cui H."/>
        </authorList>
    </citation>
    <scope>NUCLEOTIDE SEQUENCE [LARGE SCALE GENOMIC DNA]</scope>
    <source>
        <strain evidence="14 15">R2</strain>
    </source>
</reference>
<dbReference type="PANTHER" id="PTHR43221:SF2">
    <property type="entry name" value="PROTEASE HTPX HOMOLOG"/>
    <property type="match status" value="1"/>
</dbReference>
<keyword evidence="1" id="KW-1003">Cell membrane</keyword>
<evidence type="ECO:0000256" key="6">
    <source>
        <dbReference type="ARBA" id="ARBA00022833"/>
    </source>
</evidence>